<gene>
    <name evidence="3" type="ORF">HNQ81_001950</name>
</gene>
<dbReference type="Gene3D" id="3.40.50.12370">
    <property type="match status" value="1"/>
</dbReference>
<evidence type="ECO:0000256" key="1">
    <source>
        <dbReference type="SAM" id="MobiDB-lite"/>
    </source>
</evidence>
<keyword evidence="2" id="KW-0812">Transmembrane</keyword>
<evidence type="ECO:0000313" key="4">
    <source>
        <dbReference type="Proteomes" id="UP000539642"/>
    </source>
</evidence>
<dbReference type="AlphaFoldDB" id="A0A840V3A0"/>
<evidence type="ECO:0000313" key="3">
    <source>
        <dbReference type="EMBL" id="MBB5348219.1"/>
    </source>
</evidence>
<reference evidence="3 4" key="1">
    <citation type="submission" date="2020-08" db="EMBL/GenBank/DDBJ databases">
        <title>Genomic Encyclopedia of Type Strains, Phase IV (KMG-IV): sequencing the most valuable type-strain genomes for metagenomic binning, comparative biology and taxonomic classification.</title>
        <authorList>
            <person name="Goeker M."/>
        </authorList>
    </citation>
    <scope>NUCLEOTIDE SEQUENCE [LARGE SCALE GENOMIC DNA]</scope>
    <source>
        <strain evidence="3 4">DSM 28570</strain>
    </source>
</reference>
<evidence type="ECO:0000256" key="2">
    <source>
        <dbReference type="SAM" id="Phobius"/>
    </source>
</evidence>
<keyword evidence="4" id="KW-1185">Reference proteome</keyword>
<feature type="transmembrane region" description="Helical" evidence="2">
    <location>
        <begin position="163"/>
        <end position="182"/>
    </location>
</feature>
<sequence>MKTTKPTCILVVTRNGHMAEPVMDYAVNVAERMKCSILAAHINTLPFYRDGGRRSALFTAAMQESTTLFENKARGRNVTVEHIGDAGRIGKAIKRLCHSERRIEFVVIDQGIRLDEVTAHSPVPVFTVNYPRKQAGLQRKTVTSQPSQQGVQRMSTARRKRHLHNCLVFGGLTTALYAAVFTNQDVVMTYFSKGGVFALLPVSVVFAVSYFHGNFTSSFWSALGIEGSTASAGKKAEVRKEAETAPVRKDTRPRAQVNA</sequence>
<comment type="caution">
    <text evidence="3">The sequence shown here is derived from an EMBL/GenBank/DDBJ whole genome shotgun (WGS) entry which is preliminary data.</text>
</comment>
<keyword evidence="2" id="KW-0472">Membrane</keyword>
<name>A0A840V3A0_9BACT</name>
<keyword evidence="2" id="KW-1133">Transmembrane helix</keyword>
<proteinExistence type="predicted"/>
<dbReference type="EMBL" id="JACHEO010000010">
    <property type="protein sequence ID" value="MBB5348219.1"/>
    <property type="molecule type" value="Genomic_DNA"/>
</dbReference>
<dbReference type="RefSeq" id="WP_183350745.1">
    <property type="nucleotide sequence ID" value="NZ_JACHEO010000010.1"/>
</dbReference>
<dbReference type="Proteomes" id="UP000539642">
    <property type="component" value="Unassembled WGS sequence"/>
</dbReference>
<protein>
    <submittedName>
        <fullName evidence="3">Uncharacterized protein</fullName>
    </submittedName>
</protein>
<feature type="transmembrane region" description="Helical" evidence="2">
    <location>
        <begin position="194"/>
        <end position="211"/>
    </location>
</feature>
<feature type="region of interest" description="Disordered" evidence="1">
    <location>
        <begin position="229"/>
        <end position="259"/>
    </location>
</feature>
<accession>A0A840V3A0</accession>
<feature type="compositionally biased region" description="Basic and acidic residues" evidence="1">
    <location>
        <begin position="234"/>
        <end position="253"/>
    </location>
</feature>
<dbReference type="SUPFAM" id="SSF52402">
    <property type="entry name" value="Adenine nucleotide alpha hydrolases-like"/>
    <property type="match status" value="1"/>
</dbReference>
<organism evidence="3 4">
    <name type="scientific">Desulfoprunum benzoelyticum</name>
    <dbReference type="NCBI Taxonomy" id="1506996"/>
    <lineage>
        <taxon>Bacteria</taxon>
        <taxon>Pseudomonadati</taxon>
        <taxon>Thermodesulfobacteriota</taxon>
        <taxon>Desulfobulbia</taxon>
        <taxon>Desulfobulbales</taxon>
        <taxon>Desulfobulbaceae</taxon>
        <taxon>Desulfoprunum</taxon>
    </lineage>
</organism>